<comment type="caution">
    <text evidence="3">The sequence shown here is derived from an EMBL/GenBank/DDBJ whole genome shotgun (WGS) entry which is preliminary data.</text>
</comment>
<feature type="non-terminal residue" evidence="3">
    <location>
        <position position="1"/>
    </location>
</feature>
<evidence type="ECO:0000256" key="2">
    <source>
        <dbReference type="SAM" id="Phobius"/>
    </source>
</evidence>
<organism evidence="3 4">
    <name type="scientific">Trypanosoma rangeli</name>
    <dbReference type="NCBI Taxonomy" id="5698"/>
    <lineage>
        <taxon>Eukaryota</taxon>
        <taxon>Discoba</taxon>
        <taxon>Euglenozoa</taxon>
        <taxon>Kinetoplastea</taxon>
        <taxon>Metakinetoplastina</taxon>
        <taxon>Trypanosomatida</taxon>
        <taxon>Trypanosomatidae</taxon>
        <taxon>Trypanosoma</taxon>
        <taxon>Herpetosoma</taxon>
    </lineage>
</organism>
<sequence>GGAFGSAGGGRAPAGTAGGVGGDRRAGAAGFGRVFAVFGGGGLLGFLGAAIARRQGPVACRLLMLIWGGEGVVRFFSFCAMAGCLFWCLERLGKGVGCVGLVRVGTSGGFGSGWVRVGW</sequence>
<dbReference type="AlphaFoldDB" id="A0A422NE87"/>
<evidence type="ECO:0000313" key="3">
    <source>
        <dbReference type="EMBL" id="RNF03702.1"/>
    </source>
</evidence>
<accession>A0A422NE87</accession>
<keyword evidence="4" id="KW-1185">Reference proteome</keyword>
<name>A0A422NE87_TRYRA</name>
<feature type="transmembrane region" description="Helical" evidence="2">
    <location>
        <begin position="34"/>
        <end position="52"/>
    </location>
</feature>
<feature type="transmembrane region" description="Helical" evidence="2">
    <location>
        <begin position="72"/>
        <end position="89"/>
    </location>
</feature>
<keyword evidence="2" id="KW-0812">Transmembrane</keyword>
<dbReference type="Proteomes" id="UP000283634">
    <property type="component" value="Unassembled WGS sequence"/>
</dbReference>
<evidence type="ECO:0000256" key="1">
    <source>
        <dbReference type="SAM" id="MobiDB-lite"/>
    </source>
</evidence>
<reference evidence="3 4" key="1">
    <citation type="journal article" date="2018" name="BMC Genomics">
        <title>Genomic comparison of Trypanosoma conorhini and Trypanosoma rangeli to Trypanosoma cruzi strains of high and low virulence.</title>
        <authorList>
            <person name="Bradwell K.R."/>
            <person name="Koparde V.N."/>
            <person name="Matveyev A.V."/>
            <person name="Serrano M.G."/>
            <person name="Alves J.M."/>
            <person name="Parikh H."/>
            <person name="Huang B."/>
            <person name="Lee V."/>
            <person name="Espinosa-Alvarez O."/>
            <person name="Ortiz P.A."/>
            <person name="Costa-Martins A.G."/>
            <person name="Teixeira M.M."/>
            <person name="Buck G.A."/>
        </authorList>
    </citation>
    <scope>NUCLEOTIDE SEQUENCE [LARGE SCALE GENOMIC DNA]</scope>
    <source>
        <strain evidence="3 4">AM80</strain>
    </source>
</reference>
<evidence type="ECO:0000313" key="4">
    <source>
        <dbReference type="Proteomes" id="UP000283634"/>
    </source>
</evidence>
<dbReference type="RefSeq" id="XP_029237671.1">
    <property type="nucleotide sequence ID" value="XM_029382559.1"/>
</dbReference>
<keyword evidence="2" id="KW-0472">Membrane</keyword>
<dbReference type="EMBL" id="MKGL01000186">
    <property type="protein sequence ID" value="RNF03702.1"/>
    <property type="molecule type" value="Genomic_DNA"/>
</dbReference>
<feature type="region of interest" description="Disordered" evidence="1">
    <location>
        <begin position="1"/>
        <end position="21"/>
    </location>
</feature>
<dbReference type="GeneID" id="40329619"/>
<protein>
    <submittedName>
        <fullName evidence="3">Uncharacterized protein</fullName>
    </submittedName>
</protein>
<gene>
    <name evidence="3" type="ORF">TraAM80_05686</name>
</gene>
<proteinExistence type="predicted"/>
<keyword evidence="2" id="KW-1133">Transmembrane helix</keyword>